<comment type="similarity">
    <text evidence="1 3">Belongs to the pirin family.</text>
</comment>
<dbReference type="EMBL" id="SMYL01000005">
    <property type="protein sequence ID" value="TDK65579.1"/>
    <property type="molecule type" value="Genomic_DNA"/>
</dbReference>
<dbReference type="CDD" id="cd02247">
    <property type="entry name" value="cupin_pirin_C"/>
    <property type="match status" value="1"/>
</dbReference>
<evidence type="ECO:0000313" key="7">
    <source>
        <dbReference type="Proteomes" id="UP000294829"/>
    </source>
</evidence>
<dbReference type="AlphaFoldDB" id="A0A4R5W302"/>
<dbReference type="GO" id="GO:0046872">
    <property type="term" value="F:metal ion binding"/>
    <property type="evidence" value="ECO:0007669"/>
    <property type="project" value="UniProtKB-KW"/>
</dbReference>
<comment type="cofactor">
    <cofactor evidence="2">
        <name>Fe cation</name>
        <dbReference type="ChEBI" id="CHEBI:24875"/>
    </cofactor>
    <text evidence="2">Binds 1 Fe cation per subunit.</text>
</comment>
<dbReference type="SUPFAM" id="SSF51182">
    <property type="entry name" value="RmlC-like cupins"/>
    <property type="match status" value="1"/>
</dbReference>
<dbReference type="OrthoDB" id="321327at2"/>
<evidence type="ECO:0000256" key="1">
    <source>
        <dbReference type="ARBA" id="ARBA00008416"/>
    </source>
</evidence>
<organism evidence="6 7">
    <name type="scientific">Sapientia aquatica</name>
    <dbReference type="NCBI Taxonomy" id="1549640"/>
    <lineage>
        <taxon>Bacteria</taxon>
        <taxon>Pseudomonadati</taxon>
        <taxon>Pseudomonadota</taxon>
        <taxon>Betaproteobacteria</taxon>
        <taxon>Burkholderiales</taxon>
        <taxon>Oxalobacteraceae</taxon>
        <taxon>Sapientia</taxon>
    </lineage>
</organism>
<name>A0A4R5W302_9BURK</name>
<evidence type="ECO:0000256" key="2">
    <source>
        <dbReference type="PIRSR" id="PIRSR006232-1"/>
    </source>
</evidence>
<dbReference type="InterPro" id="IPR008778">
    <property type="entry name" value="Pirin_C_dom"/>
</dbReference>
<dbReference type="InterPro" id="IPR003829">
    <property type="entry name" value="Pirin_N_dom"/>
</dbReference>
<feature type="domain" description="Pirin N-terminal" evidence="4">
    <location>
        <begin position="32"/>
        <end position="132"/>
    </location>
</feature>
<dbReference type="PANTHER" id="PTHR13903">
    <property type="entry name" value="PIRIN-RELATED"/>
    <property type="match status" value="1"/>
</dbReference>
<evidence type="ECO:0000259" key="5">
    <source>
        <dbReference type="Pfam" id="PF05726"/>
    </source>
</evidence>
<dbReference type="CDD" id="cd02909">
    <property type="entry name" value="cupin_pirin_N"/>
    <property type="match status" value="1"/>
</dbReference>
<feature type="binding site" evidence="2">
    <location>
        <position position="114"/>
    </location>
    <ligand>
        <name>Fe cation</name>
        <dbReference type="ChEBI" id="CHEBI:24875"/>
    </ligand>
</feature>
<evidence type="ECO:0000313" key="6">
    <source>
        <dbReference type="EMBL" id="TDK65579.1"/>
    </source>
</evidence>
<dbReference type="InterPro" id="IPR014710">
    <property type="entry name" value="RmlC-like_jellyroll"/>
</dbReference>
<protein>
    <submittedName>
        <fullName evidence="6">Pirin family protein</fullName>
    </submittedName>
</protein>
<dbReference type="PANTHER" id="PTHR13903:SF8">
    <property type="entry name" value="PIRIN"/>
    <property type="match status" value="1"/>
</dbReference>
<proteinExistence type="inferred from homology"/>
<dbReference type="PIRSF" id="PIRSF006232">
    <property type="entry name" value="Pirin"/>
    <property type="match status" value="1"/>
</dbReference>
<feature type="binding site" evidence="2">
    <location>
        <position position="116"/>
    </location>
    <ligand>
        <name>Fe cation</name>
        <dbReference type="ChEBI" id="CHEBI:24875"/>
    </ligand>
</feature>
<keyword evidence="7" id="KW-1185">Reference proteome</keyword>
<dbReference type="InterPro" id="IPR012093">
    <property type="entry name" value="Pirin"/>
</dbReference>
<dbReference type="Proteomes" id="UP000294829">
    <property type="component" value="Unassembled WGS sequence"/>
</dbReference>
<dbReference type="InterPro" id="IPR011051">
    <property type="entry name" value="RmlC_Cupin_sf"/>
</dbReference>
<reference evidence="6 7" key="1">
    <citation type="submission" date="2019-03" db="EMBL/GenBank/DDBJ databases">
        <title>Sapientia aquatica gen. nov., sp. nov., isolated from a crater lake.</title>
        <authorList>
            <person name="Felfoldi T."/>
            <person name="Szabo A."/>
            <person name="Toth E."/>
            <person name="Schumann P."/>
            <person name="Keki Z."/>
            <person name="Marialigeti K."/>
            <person name="Mathe I."/>
        </authorList>
    </citation>
    <scope>NUCLEOTIDE SEQUENCE [LARGE SCALE GENOMIC DNA]</scope>
    <source>
        <strain evidence="6 7">SA-152</strain>
    </source>
</reference>
<dbReference type="Pfam" id="PF05726">
    <property type="entry name" value="Pirin_C"/>
    <property type="match status" value="1"/>
</dbReference>
<gene>
    <name evidence="6" type="ORF">E2I14_11545</name>
</gene>
<dbReference type="Pfam" id="PF02678">
    <property type="entry name" value="Pirin"/>
    <property type="match status" value="1"/>
</dbReference>
<feature type="domain" description="Pirin C-terminal" evidence="5">
    <location>
        <begin position="191"/>
        <end position="291"/>
    </location>
</feature>
<dbReference type="Gene3D" id="2.60.120.10">
    <property type="entry name" value="Jelly Rolls"/>
    <property type="match status" value="2"/>
</dbReference>
<dbReference type="RefSeq" id="WP_133328621.1">
    <property type="nucleotide sequence ID" value="NZ_SMYL01000005.1"/>
</dbReference>
<keyword evidence="2" id="KW-0408">Iron</keyword>
<keyword evidence="2" id="KW-0479">Metal-binding</keyword>
<accession>A0A4R5W302</accession>
<evidence type="ECO:0000259" key="4">
    <source>
        <dbReference type="Pfam" id="PF02678"/>
    </source>
</evidence>
<feature type="binding site" evidence="2">
    <location>
        <position position="70"/>
    </location>
    <ligand>
        <name>Fe cation</name>
        <dbReference type="ChEBI" id="CHEBI:24875"/>
    </ligand>
</feature>
<feature type="binding site" evidence="2">
    <location>
        <position position="72"/>
    </location>
    <ligand>
        <name>Fe cation</name>
        <dbReference type="ChEBI" id="CHEBI:24875"/>
    </ligand>
</feature>
<sequence length="297" mass="32623">MNSTAQSTNLTQQIRTLQREIPGMATSDGAGVKLMRSLGSGPYARLDPFLMLDEFSSVNPGDYIAGFPAHPHRGFDTVTYLLDGHMRHEDHMGNVGHISNGGVQWMTAGRGVIHSEMPEQVDGRMRGFQLWINLPASEKMKPALYRDIQPDQIPKQTLSHGGFVKVIAGSIVVEDKPVEGPIQGVTTEPLYLDVMLPAHTTFSIDVPELHHAFIYTYEGQVQIGERIVNNHSAGVLSEGGRLEVQSLGQETRFLVLAGKPIGEPVVQYGPFVMNTRAEIEQAVFDYQNGTLTEPAPH</sequence>
<comment type="caution">
    <text evidence="6">The sequence shown here is derived from an EMBL/GenBank/DDBJ whole genome shotgun (WGS) entry which is preliminary data.</text>
</comment>
<evidence type="ECO:0000256" key="3">
    <source>
        <dbReference type="RuleBase" id="RU003457"/>
    </source>
</evidence>